<protein>
    <recommendedName>
        <fullName evidence="4">PASTA domain-containing protein</fullName>
    </recommendedName>
</protein>
<dbReference type="EMBL" id="JBKBDD010000012">
    <property type="protein sequence ID" value="MFN6546828.1"/>
    <property type="molecule type" value="Genomic_DNA"/>
</dbReference>
<gene>
    <name evidence="2" type="ORF">ACK4CT_26895</name>
</gene>
<organism evidence="2 3">
    <name type="scientific">Mycolicibacterium nivoides</name>
    <dbReference type="NCBI Taxonomy" id="2487344"/>
    <lineage>
        <taxon>Bacteria</taxon>
        <taxon>Bacillati</taxon>
        <taxon>Actinomycetota</taxon>
        <taxon>Actinomycetes</taxon>
        <taxon>Mycobacteriales</taxon>
        <taxon>Mycobacteriaceae</taxon>
        <taxon>Mycolicibacterium</taxon>
    </lineage>
</organism>
<evidence type="ECO:0008006" key="4">
    <source>
        <dbReference type="Google" id="ProtNLM"/>
    </source>
</evidence>
<keyword evidence="1" id="KW-0732">Signal</keyword>
<name>A0ABW9LFP5_9MYCO</name>
<evidence type="ECO:0000313" key="2">
    <source>
        <dbReference type="EMBL" id="MFN6546828.1"/>
    </source>
</evidence>
<evidence type="ECO:0000256" key="1">
    <source>
        <dbReference type="SAM" id="SignalP"/>
    </source>
</evidence>
<proteinExistence type="predicted"/>
<evidence type="ECO:0000313" key="3">
    <source>
        <dbReference type="Proteomes" id="UP001635816"/>
    </source>
</evidence>
<keyword evidence="3" id="KW-1185">Reference proteome</keyword>
<comment type="caution">
    <text evidence="2">The sequence shown here is derived from an EMBL/GenBank/DDBJ whole genome shotgun (WGS) entry which is preliminary data.</text>
</comment>
<sequence>MSRKQVAIATLVGSGLAAVATGLAAPVVAAPNDTDSAQDVVTQLREEGYKVVIDKMGHGPLEDCTADNVRTVSGTGQTILVLQNPSRLGIPKVKGASTMTAYVHVHC</sequence>
<feature type="chain" id="PRO_5045224117" description="PASTA domain-containing protein" evidence="1">
    <location>
        <begin position="30"/>
        <end position="107"/>
    </location>
</feature>
<dbReference type="Proteomes" id="UP001635816">
    <property type="component" value="Unassembled WGS sequence"/>
</dbReference>
<reference evidence="2 3" key="1">
    <citation type="submission" date="2024-12" db="EMBL/GenBank/DDBJ databases">
        <title>The coexistence of Mycolicibacterium septicum and Mycolicibacterium nivoides in clinical samples.</title>
        <authorList>
            <person name="Wang C."/>
            <person name="Feng Y."/>
            <person name="Zong Z."/>
        </authorList>
    </citation>
    <scope>NUCLEOTIDE SEQUENCE [LARGE SCALE GENOMIC DNA]</scope>
    <source>
        <strain evidence="2 3">120309</strain>
    </source>
</reference>
<feature type="signal peptide" evidence="1">
    <location>
        <begin position="1"/>
        <end position="29"/>
    </location>
</feature>
<dbReference type="RefSeq" id="WP_409544815.1">
    <property type="nucleotide sequence ID" value="NZ_JBKBDD010000012.1"/>
</dbReference>
<accession>A0ABW9LFP5</accession>